<proteinExistence type="inferred from homology"/>
<evidence type="ECO:0000256" key="4">
    <source>
        <dbReference type="ARBA" id="ARBA00022517"/>
    </source>
</evidence>
<comment type="similarity">
    <text evidence="3">Belongs to the EBP2 family.</text>
</comment>
<protein>
    <submittedName>
        <fullName evidence="8">Putative rRNA-processing protein EBP2-like protein</fullName>
    </submittedName>
</protein>
<dbReference type="GO" id="GO:0042273">
    <property type="term" value="P:ribosomal large subunit biogenesis"/>
    <property type="evidence" value="ECO:0007669"/>
    <property type="project" value="TreeGrafter"/>
</dbReference>
<dbReference type="GO" id="GO:0005730">
    <property type="term" value="C:nucleolus"/>
    <property type="evidence" value="ECO:0007669"/>
    <property type="project" value="UniProtKB-SubCell"/>
</dbReference>
<evidence type="ECO:0000256" key="6">
    <source>
        <dbReference type="ARBA" id="ARBA00023242"/>
    </source>
</evidence>
<dbReference type="AlphaFoldDB" id="F4WKI4"/>
<dbReference type="Proteomes" id="UP000007755">
    <property type="component" value="Unassembled WGS sequence"/>
</dbReference>
<evidence type="ECO:0000313" key="8">
    <source>
        <dbReference type="EMBL" id="EGI65275.1"/>
    </source>
</evidence>
<sequence>MRQKLDEIKLNLPWIERIDMVNALAPLTPELTLQMQEQEVRRAKQLQRNRKLPQYKPSEDPVLNDFRRENMFHRQAQGTIMEGINRLKKLGIPISRPNDYFAEMAKSDEHMQKVRENLMKKQVMTQRSEKVRQQLRQGCEANANRDNSKKETRRGKKIGRG</sequence>
<dbReference type="STRING" id="103372.F4WKI4"/>
<keyword evidence="5" id="KW-0175">Coiled coil</keyword>
<evidence type="ECO:0000256" key="2">
    <source>
        <dbReference type="ARBA" id="ARBA00004604"/>
    </source>
</evidence>
<dbReference type="InParanoid" id="F4WKI4"/>
<dbReference type="GO" id="GO:0006364">
    <property type="term" value="P:rRNA processing"/>
    <property type="evidence" value="ECO:0007669"/>
    <property type="project" value="TreeGrafter"/>
</dbReference>
<dbReference type="EMBL" id="GL888200">
    <property type="protein sequence ID" value="EGI65275.1"/>
    <property type="molecule type" value="Genomic_DNA"/>
</dbReference>
<reference evidence="8" key="1">
    <citation type="submission" date="2011-02" db="EMBL/GenBank/DDBJ databases">
        <title>The genome of the leaf-cutting ant Acromyrmex echinatior suggests key adaptations to social evolution and fungus farming.</title>
        <authorList>
            <person name="Nygaard S."/>
            <person name="Zhang G."/>
        </authorList>
    </citation>
    <scope>NUCLEOTIDE SEQUENCE</scope>
</reference>
<organism evidence="9">
    <name type="scientific">Acromyrmex echinatior</name>
    <name type="common">Panamanian leafcutter ant</name>
    <name type="synonym">Acromyrmex octospinosus echinatior</name>
    <dbReference type="NCBI Taxonomy" id="103372"/>
    <lineage>
        <taxon>Eukaryota</taxon>
        <taxon>Metazoa</taxon>
        <taxon>Ecdysozoa</taxon>
        <taxon>Arthropoda</taxon>
        <taxon>Hexapoda</taxon>
        <taxon>Insecta</taxon>
        <taxon>Pterygota</taxon>
        <taxon>Neoptera</taxon>
        <taxon>Endopterygota</taxon>
        <taxon>Hymenoptera</taxon>
        <taxon>Apocrita</taxon>
        <taxon>Aculeata</taxon>
        <taxon>Formicoidea</taxon>
        <taxon>Formicidae</taxon>
        <taxon>Myrmicinae</taxon>
        <taxon>Acromyrmex</taxon>
    </lineage>
</organism>
<dbReference type="PANTHER" id="PTHR13028">
    <property type="entry name" value="RRNA PROCESSING PROTEIN EBNA1-BINDING PROTEIN-RELATED"/>
    <property type="match status" value="1"/>
</dbReference>
<evidence type="ECO:0000256" key="5">
    <source>
        <dbReference type="ARBA" id="ARBA00023054"/>
    </source>
</evidence>
<evidence type="ECO:0000256" key="1">
    <source>
        <dbReference type="ARBA" id="ARBA00003387"/>
    </source>
</evidence>
<keyword evidence="9" id="KW-1185">Reference proteome</keyword>
<name>F4WKI4_ACREC</name>
<comment type="function">
    <text evidence="1">Required for the processing of the 27S pre-rRNA.</text>
</comment>
<dbReference type="eggNOG" id="KOG3080">
    <property type="taxonomic scope" value="Eukaryota"/>
</dbReference>
<feature type="compositionally biased region" description="Basic residues" evidence="7">
    <location>
        <begin position="151"/>
        <end position="161"/>
    </location>
</feature>
<keyword evidence="4" id="KW-0690">Ribosome biogenesis</keyword>
<feature type="region of interest" description="Disordered" evidence="7">
    <location>
        <begin position="134"/>
        <end position="161"/>
    </location>
</feature>
<dbReference type="PANTHER" id="PTHR13028:SF0">
    <property type="entry name" value="RRNA-PROCESSING PROTEIN EBP2-RELATED"/>
    <property type="match status" value="1"/>
</dbReference>
<dbReference type="GO" id="GO:0030687">
    <property type="term" value="C:preribosome, large subunit precursor"/>
    <property type="evidence" value="ECO:0007669"/>
    <property type="project" value="TreeGrafter"/>
</dbReference>
<evidence type="ECO:0000256" key="7">
    <source>
        <dbReference type="SAM" id="MobiDB-lite"/>
    </source>
</evidence>
<dbReference type="OrthoDB" id="443772at2759"/>
<dbReference type="Pfam" id="PF05890">
    <property type="entry name" value="Ebp2"/>
    <property type="match status" value="1"/>
</dbReference>
<accession>F4WKI4</accession>
<evidence type="ECO:0000256" key="3">
    <source>
        <dbReference type="ARBA" id="ARBA00007336"/>
    </source>
</evidence>
<dbReference type="GO" id="GO:0034399">
    <property type="term" value="C:nuclear periphery"/>
    <property type="evidence" value="ECO:0007669"/>
    <property type="project" value="TreeGrafter"/>
</dbReference>
<evidence type="ECO:0000313" key="9">
    <source>
        <dbReference type="Proteomes" id="UP000007755"/>
    </source>
</evidence>
<comment type="subcellular location">
    <subcellularLocation>
        <location evidence="2">Nucleus</location>
        <location evidence="2">Nucleolus</location>
    </subcellularLocation>
</comment>
<keyword evidence="6" id="KW-0539">Nucleus</keyword>
<gene>
    <name evidence="8" type="ORF">G5I_06243</name>
</gene>
<dbReference type="InterPro" id="IPR008610">
    <property type="entry name" value="Ebp2"/>
</dbReference>